<dbReference type="InterPro" id="IPR015359">
    <property type="entry name" value="PLC_EF-hand-like"/>
</dbReference>
<accession>A0ABY6LJ94</accession>
<evidence type="ECO:0000256" key="3">
    <source>
        <dbReference type="ARBA" id="ARBA00022842"/>
    </source>
</evidence>
<dbReference type="EC" id="3.1.4.11" evidence="6"/>
<gene>
    <name evidence="8" type="ORF">LAZ67_17003070</name>
</gene>
<dbReference type="Gene3D" id="2.30.29.30">
    <property type="entry name" value="Pleckstrin-homology domain (PH domain)/Phosphotyrosine-binding domain (PTB)"/>
    <property type="match status" value="1"/>
</dbReference>
<reference evidence="8 9" key="1">
    <citation type="submission" date="2022-01" db="EMBL/GenBank/DDBJ databases">
        <title>A chromosomal length assembly of Cordylochernes scorpioides.</title>
        <authorList>
            <person name="Zeh D."/>
            <person name="Zeh J."/>
        </authorList>
    </citation>
    <scope>NUCLEOTIDE SEQUENCE [LARGE SCALE GENOMIC DNA]</scope>
    <source>
        <strain evidence="8">IN4F17</strain>
        <tissue evidence="8">Whole Body</tissue>
    </source>
</reference>
<dbReference type="Proteomes" id="UP001235939">
    <property type="component" value="Chromosome 17"/>
</dbReference>
<evidence type="ECO:0000256" key="6">
    <source>
        <dbReference type="RuleBase" id="RU361133"/>
    </source>
</evidence>
<sequence length="480" mass="55331">MLLKTYLCADNAPLEQIVQAISKGSPLHKARTYLKFYKRNYHVDLKSMRLKYGPSRKLCSREGWHTDTFNDIKSDWRVEITREDIKRRHPYLCEEHSFSVVSGHDVLDLVAPSREIRDAWVKGLEHLVQTCKSERRKEQHDRWLKEQFAKADVSKTNSLNFQECLALLNNLNINMEKGHVKQLFDKANYKHEKHKGHDVLDKEEFVKFYHMLLQRPELEEIFKKFSINNATIMGPEELLKFLVNEQKLGCVVQMTDATIEDCQRLIEQFEPQENQVELQGAMSPQDGGALFTHNSYNLRVCLCVSLMFAPGFSDMLASDAFSIFRKEHKQVCQDMEQPLNNYFVASSHNTYLLAGQLMGDSSVEGYIRALQRGCRCLELDCWDGVDDEPIIYHGYTLTTQILFVDVLTAIRDYAFKASPYALPRLPRFLRLQAATIIDSQEEDTGEGVFTGSYIVPSHTINFHRIFGPPTLGIFASNNTL</sequence>
<dbReference type="InterPro" id="IPR017946">
    <property type="entry name" value="PLC-like_Pdiesterase_TIM-brl"/>
</dbReference>
<evidence type="ECO:0000256" key="5">
    <source>
        <dbReference type="ARBA" id="ARBA00023239"/>
    </source>
</evidence>
<dbReference type="PANTHER" id="PTHR10336">
    <property type="entry name" value="PHOSPHOINOSITIDE-SPECIFIC PHOSPHOLIPASE C FAMILY PROTEIN"/>
    <property type="match status" value="1"/>
</dbReference>
<comment type="catalytic activity">
    <reaction evidence="6">
        <text>a 1,2-diacyl-sn-glycero-3-phospho-(1D-myo-inositol-4,5-bisphosphate) + H2O = 1D-myo-inositol 1,4,5-trisphosphate + a 1,2-diacyl-sn-glycerol + H(+)</text>
        <dbReference type="Rhea" id="RHEA:33179"/>
        <dbReference type="ChEBI" id="CHEBI:15377"/>
        <dbReference type="ChEBI" id="CHEBI:15378"/>
        <dbReference type="ChEBI" id="CHEBI:17815"/>
        <dbReference type="ChEBI" id="CHEBI:58456"/>
        <dbReference type="ChEBI" id="CHEBI:203600"/>
        <dbReference type="EC" id="3.1.4.11"/>
    </reaction>
</comment>
<keyword evidence="6" id="KW-0443">Lipid metabolism</keyword>
<name>A0ABY6LJ94_9ARAC</name>
<dbReference type="InterPro" id="IPR011993">
    <property type="entry name" value="PH-like_dom_sf"/>
</dbReference>
<dbReference type="InterPro" id="IPR011992">
    <property type="entry name" value="EF-hand-dom_pair"/>
</dbReference>
<dbReference type="PANTHER" id="PTHR10336:SF209">
    <property type="entry name" value="PHOSPHOINOSITIDE PHOSPHOLIPASE C"/>
    <property type="match status" value="1"/>
</dbReference>
<evidence type="ECO:0000313" key="9">
    <source>
        <dbReference type="Proteomes" id="UP001235939"/>
    </source>
</evidence>
<evidence type="ECO:0000313" key="8">
    <source>
        <dbReference type="EMBL" id="UYV79545.1"/>
    </source>
</evidence>
<dbReference type="Pfam" id="PF09279">
    <property type="entry name" value="EF-hand_like"/>
    <property type="match status" value="1"/>
</dbReference>
<protein>
    <recommendedName>
        <fullName evidence="6">Phosphoinositide phospholipase C</fullName>
        <ecNumber evidence="6">3.1.4.11</ecNumber>
    </recommendedName>
</protein>
<keyword evidence="6" id="KW-0378">Hydrolase</keyword>
<dbReference type="SUPFAM" id="SSF51695">
    <property type="entry name" value="PLC-like phosphodiesterases"/>
    <property type="match status" value="1"/>
</dbReference>
<keyword evidence="5" id="KW-0456">Lyase</keyword>
<dbReference type="InterPro" id="IPR000909">
    <property type="entry name" value="PLipase_C_PInositol-sp_X_dom"/>
</dbReference>
<evidence type="ECO:0000256" key="1">
    <source>
        <dbReference type="ARBA" id="ARBA00000110"/>
    </source>
</evidence>
<organism evidence="8 9">
    <name type="scientific">Cordylochernes scorpioides</name>
    <dbReference type="NCBI Taxonomy" id="51811"/>
    <lineage>
        <taxon>Eukaryota</taxon>
        <taxon>Metazoa</taxon>
        <taxon>Ecdysozoa</taxon>
        <taxon>Arthropoda</taxon>
        <taxon>Chelicerata</taxon>
        <taxon>Arachnida</taxon>
        <taxon>Pseudoscorpiones</taxon>
        <taxon>Cheliferoidea</taxon>
        <taxon>Chernetidae</taxon>
        <taxon>Cordylochernes</taxon>
    </lineage>
</organism>
<dbReference type="PRINTS" id="PR00390">
    <property type="entry name" value="PHPHLIPASEC"/>
</dbReference>
<dbReference type="Pfam" id="PF00388">
    <property type="entry name" value="PI-PLC-X"/>
    <property type="match status" value="1"/>
</dbReference>
<comment type="catalytic activity">
    <reaction evidence="1">
        <text>an N-(acyl)-sphingosylphosphoethanolamine = an N-(acyl)-sphingosyl-1,3-cyclic phosphate + ethanolamine</text>
        <dbReference type="Rhea" id="RHEA:60648"/>
        <dbReference type="ChEBI" id="CHEBI:57603"/>
        <dbReference type="ChEBI" id="CHEBI:143891"/>
        <dbReference type="ChEBI" id="CHEBI:143892"/>
    </reaction>
</comment>
<dbReference type="Gene3D" id="3.20.20.190">
    <property type="entry name" value="Phosphatidylinositol (PI) phosphodiesterase"/>
    <property type="match status" value="1"/>
</dbReference>
<proteinExistence type="predicted"/>
<dbReference type="SUPFAM" id="SSF47473">
    <property type="entry name" value="EF-hand"/>
    <property type="match status" value="1"/>
</dbReference>
<dbReference type="SUPFAM" id="SSF50729">
    <property type="entry name" value="PH domain-like"/>
    <property type="match status" value="1"/>
</dbReference>
<evidence type="ECO:0000259" key="7">
    <source>
        <dbReference type="SMART" id="SM00148"/>
    </source>
</evidence>
<feature type="domain" description="Phosphatidylinositol-specific phospholipase C X" evidence="7">
    <location>
        <begin position="333"/>
        <end position="464"/>
    </location>
</feature>
<dbReference type="SMART" id="SM00148">
    <property type="entry name" value="PLCXc"/>
    <property type="match status" value="1"/>
</dbReference>
<keyword evidence="2" id="KW-0479">Metal-binding</keyword>
<dbReference type="InterPro" id="IPR001192">
    <property type="entry name" value="PI-PLC_fam"/>
</dbReference>
<keyword evidence="4" id="KW-1015">Disulfide bond</keyword>
<evidence type="ECO:0000256" key="4">
    <source>
        <dbReference type="ARBA" id="ARBA00023157"/>
    </source>
</evidence>
<keyword evidence="3" id="KW-0460">Magnesium</keyword>
<evidence type="ECO:0000256" key="2">
    <source>
        <dbReference type="ARBA" id="ARBA00022723"/>
    </source>
</evidence>
<dbReference type="PROSITE" id="PS50007">
    <property type="entry name" value="PIPLC_X_DOMAIN"/>
    <property type="match status" value="1"/>
</dbReference>
<dbReference type="EMBL" id="CP092879">
    <property type="protein sequence ID" value="UYV79545.1"/>
    <property type="molecule type" value="Genomic_DNA"/>
</dbReference>
<keyword evidence="6" id="KW-0442">Lipid degradation</keyword>
<keyword evidence="9" id="KW-1185">Reference proteome</keyword>
<dbReference type="Gene3D" id="1.10.238.10">
    <property type="entry name" value="EF-hand"/>
    <property type="match status" value="2"/>
</dbReference>